<keyword evidence="3" id="KW-0547">Nucleotide-binding</keyword>
<evidence type="ECO:0000313" key="9">
    <source>
        <dbReference type="EMBL" id="RTQ93449.1"/>
    </source>
</evidence>
<keyword evidence="4 9" id="KW-0418">Kinase</keyword>
<dbReference type="Gene3D" id="3.40.50.10840">
    <property type="entry name" value="Putative sugar-binding, N-terminal domain"/>
    <property type="match status" value="1"/>
</dbReference>
<dbReference type="InterPro" id="IPR037051">
    <property type="entry name" value="4-carb_acid_sugar_kinase_N_sf"/>
</dbReference>
<dbReference type="RefSeq" id="WP_126294046.1">
    <property type="nucleotide sequence ID" value="NZ_CP155468.1"/>
</dbReference>
<evidence type="ECO:0000256" key="5">
    <source>
        <dbReference type="ARBA" id="ARBA00022840"/>
    </source>
</evidence>
<dbReference type="SUPFAM" id="SSF142764">
    <property type="entry name" value="YgbK-like"/>
    <property type="match status" value="1"/>
</dbReference>
<dbReference type="EMBL" id="RXNR01000019">
    <property type="protein sequence ID" value="RTQ93449.1"/>
    <property type="molecule type" value="Genomic_DNA"/>
</dbReference>
<protein>
    <submittedName>
        <fullName evidence="9">Four-carbon acid sugar kinase family protein</fullName>
    </submittedName>
</protein>
<dbReference type="GO" id="GO:0005524">
    <property type="term" value="F:ATP binding"/>
    <property type="evidence" value="ECO:0007669"/>
    <property type="project" value="UniProtKB-KW"/>
</dbReference>
<dbReference type="InterPro" id="IPR010737">
    <property type="entry name" value="4-carb_acid_sugar_kinase_N"/>
</dbReference>
<evidence type="ECO:0000259" key="7">
    <source>
        <dbReference type="Pfam" id="PF07005"/>
    </source>
</evidence>
<organism evidence="9 10">
    <name type="scientific">Lysinibacillus telephonicus</name>
    <dbReference type="NCBI Taxonomy" id="1714840"/>
    <lineage>
        <taxon>Bacteria</taxon>
        <taxon>Bacillati</taxon>
        <taxon>Bacillota</taxon>
        <taxon>Bacilli</taxon>
        <taxon>Bacillales</taxon>
        <taxon>Bacillaceae</taxon>
        <taxon>Lysinibacillus</taxon>
    </lineage>
</organism>
<dbReference type="InterPro" id="IPR031475">
    <property type="entry name" value="NBD_C"/>
</dbReference>
<dbReference type="Proteomes" id="UP000276349">
    <property type="component" value="Unassembled WGS sequence"/>
</dbReference>
<evidence type="ECO:0000256" key="6">
    <source>
        <dbReference type="ARBA" id="ARBA00023277"/>
    </source>
</evidence>
<comment type="caution">
    <text evidence="9">The sequence shown here is derived from an EMBL/GenBank/DDBJ whole genome shotgun (WGS) entry which is preliminary data.</text>
</comment>
<proteinExistence type="inferred from homology"/>
<feature type="domain" description="Four-carbon acid sugar kinase nucleotide binding" evidence="8">
    <location>
        <begin position="249"/>
        <end position="418"/>
    </location>
</feature>
<evidence type="ECO:0000313" key="10">
    <source>
        <dbReference type="Proteomes" id="UP000276349"/>
    </source>
</evidence>
<sequence length="429" mass="47525">MKIAIVADDITGANDSGVQLARHGLKTAVLFDIDEKNVKNYEAVVYDTDSRSINKVEAYNKVKQVVLSLKNAGFTNIFKKLDSTMRGNIGAEIDAVYDVLIPDFVMIAPGYPKNNRTILNSVHYLNGVPLGESEIAKDPKTPVTVSSLTELLENQTAQRIETITVNDLALGKNHIEEMLKKFYNEKIPYIIVDSTEEAHLQQILNDTKDLPYHFAWAGSAGIANYLPAYYEIRETTQTLHIPNNEGPILTVIGSVNKNSRSQLKNLLDQPNLHSIAFESFKAVSSQIERIEEIERVYNEAIQKASEGLDIVIYSTAEKEDIEKAWKTGNKQNLSKTEISNEIVKALGSICSSLLKEGIFKGYSLTGGDTAKQFCLLSDIKGFELLDEIEIGVPISKFLGIDDVYVITKAGGFGTEQVFINALQKLKGEQ</sequence>
<keyword evidence="10" id="KW-1185">Reference proteome</keyword>
<dbReference type="InterPro" id="IPR042213">
    <property type="entry name" value="NBD_C_sf"/>
</dbReference>
<dbReference type="Gene3D" id="3.40.980.20">
    <property type="entry name" value="Four-carbon acid sugar kinase, nucleotide binding domain"/>
    <property type="match status" value="1"/>
</dbReference>
<comment type="similarity">
    <text evidence="1">Belongs to the four-carbon acid sugar kinase family.</text>
</comment>
<evidence type="ECO:0000256" key="2">
    <source>
        <dbReference type="ARBA" id="ARBA00022679"/>
    </source>
</evidence>
<accession>A0A3S0JX85</accession>
<keyword evidence="2" id="KW-0808">Transferase</keyword>
<evidence type="ECO:0000256" key="3">
    <source>
        <dbReference type="ARBA" id="ARBA00022741"/>
    </source>
</evidence>
<evidence type="ECO:0000256" key="1">
    <source>
        <dbReference type="ARBA" id="ARBA00005715"/>
    </source>
</evidence>
<dbReference type="GO" id="GO:0016301">
    <property type="term" value="F:kinase activity"/>
    <property type="evidence" value="ECO:0007669"/>
    <property type="project" value="UniProtKB-KW"/>
</dbReference>
<dbReference type="Pfam" id="PF17042">
    <property type="entry name" value="NBD_C"/>
    <property type="match status" value="1"/>
</dbReference>
<keyword evidence="6" id="KW-0119">Carbohydrate metabolism</keyword>
<dbReference type="OrthoDB" id="9778478at2"/>
<gene>
    <name evidence="9" type="ORF">EKG35_08645</name>
</gene>
<dbReference type="AlphaFoldDB" id="A0A3S0JX85"/>
<name>A0A3S0JX85_9BACI</name>
<evidence type="ECO:0000259" key="8">
    <source>
        <dbReference type="Pfam" id="PF17042"/>
    </source>
</evidence>
<evidence type="ECO:0000256" key="4">
    <source>
        <dbReference type="ARBA" id="ARBA00022777"/>
    </source>
</evidence>
<reference evidence="9 10" key="1">
    <citation type="submission" date="2018-12" db="EMBL/GenBank/DDBJ databases">
        <authorList>
            <person name="Yu L."/>
        </authorList>
    </citation>
    <scope>NUCLEOTIDE SEQUENCE [LARGE SCALE GENOMIC DNA]</scope>
    <source>
        <strain evidence="9 10">S5H2222</strain>
    </source>
</reference>
<feature type="domain" description="Four-carbon acid sugar kinase N-terminal" evidence="7">
    <location>
        <begin position="3"/>
        <end position="226"/>
    </location>
</feature>
<dbReference type="Pfam" id="PF07005">
    <property type="entry name" value="SBD_N"/>
    <property type="match status" value="1"/>
</dbReference>
<keyword evidence="5" id="KW-0067">ATP-binding</keyword>